<reference evidence="2" key="1">
    <citation type="journal article" date="2019" name="Int. J. Syst. Evol. Microbiol.">
        <title>The Global Catalogue of Microorganisms (GCM) 10K type strain sequencing project: providing services to taxonomists for standard genome sequencing and annotation.</title>
        <authorList>
            <consortium name="The Broad Institute Genomics Platform"/>
            <consortium name="The Broad Institute Genome Sequencing Center for Infectious Disease"/>
            <person name="Wu L."/>
            <person name="Ma J."/>
        </authorList>
    </citation>
    <scope>NUCLEOTIDE SEQUENCE [LARGE SCALE GENOMIC DNA]</scope>
    <source>
        <strain evidence="2">CGMCC 1.15795</strain>
    </source>
</reference>
<sequence length="75" mass="8503">MQDHRAELGNLLRQFEAGLARSQAVILPSAGESEKVLLELQELIHEAEQAVAARRSDQTLLEIKQLLAEWQAQRR</sequence>
<proteinExistence type="predicted"/>
<keyword evidence="2" id="KW-1185">Reference proteome</keyword>
<dbReference type="Proteomes" id="UP001597197">
    <property type="component" value="Unassembled WGS sequence"/>
</dbReference>
<evidence type="ECO:0000313" key="2">
    <source>
        <dbReference type="Proteomes" id="UP001597197"/>
    </source>
</evidence>
<dbReference type="EMBL" id="JBHUFD010000005">
    <property type="protein sequence ID" value="MFD1873819.1"/>
    <property type="molecule type" value="Genomic_DNA"/>
</dbReference>
<name>A0ABW4QWQ2_9BACT</name>
<dbReference type="RefSeq" id="WP_382315046.1">
    <property type="nucleotide sequence ID" value="NZ_JBHUFD010000005.1"/>
</dbReference>
<organism evidence="1 2">
    <name type="scientific">Hymenobacter bucti</name>
    <dbReference type="NCBI Taxonomy" id="1844114"/>
    <lineage>
        <taxon>Bacteria</taxon>
        <taxon>Pseudomonadati</taxon>
        <taxon>Bacteroidota</taxon>
        <taxon>Cytophagia</taxon>
        <taxon>Cytophagales</taxon>
        <taxon>Hymenobacteraceae</taxon>
        <taxon>Hymenobacter</taxon>
    </lineage>
</organism>
<gene>
    <name evidence="1" type="ORF">ACFSDX_15340</name>
</gene>
<accession>A0ABW4QWQ2</accession>
<protein>
    <submittedName>
        <fullName evidence="1">Uncharacterized protein</fullName>
    </submittedName>
</protein>
<evidence type="ECO:0000313" key="1">
    <source>
        <dbReference type="EMBL" id="MFD1873819.1"/>
    </source>
</evidence>
<comment type="caution">
    <text evidence="1">The sequence shown here is derived from an EMBL/GenBank/DDBJ whole genome shotgun (WGS) entry which is preliminary data.</text>
</comment>